<sequence length="519" mass="58370">MPAQALIESAIVGVRDKSASAQTRLSFATTAEIESTVGSSPLRRFLTRSEPFPLQVDSERALAGAWYEFFPRSEGAQVEAGKVPESGTFKTAALRLADVAKMGFDVVYLPPIHPIGTTHRKGPNNSLTPGPNDPGVPWAIGSKDGGHDAINPELGTVEDFEDFVARAHELGLEIALDLALQVSPDHPWVTEHPEWFTHRLDGSIAYAENPPKKYQDIYPINFDNDYEGILKEVVRIVRLWMGRGVRIFRVDNPHTKPLHFWKDLLADIRATDPDVIFLAEAFTRPAMMHALGKVGFHQSYTYFTWRSGGNELENYGREVAEYTANFFRPTFWVNTPDILPHHLQSGEPEVFALRALLAATLSPSWGMCAGYELYEHEALAEGGEEYLNSEKYQLRPRDWSGAKASGRTLAPFITELNRVRRAHPALQRLRNLKFHSSDSDQVLVYSKTLGTDRIIIVANLDPSKVQEAWIHLDFKALDLVDIEVIEVEDLLSGLRYSWRSDTLVRLDPRERVAHILKVL</sequence>
<keyword evidence="2" id="KW-0808">Transferase</keyword>
<evidence type="ECO:0000259" key="1">
    <source>
        <dbReference type="SMART" id="SM00642"/>
    </source>
</evidence>
<dbReference type="SUPFAM" id="SSF51011">
    <property type="entry name" value="Glycosyl hydrolase domain"/>
    <property type="match status" value="1"/>
</dbReference>
<organism evidence="2">
    <name type="scientific">mine drainage metagenome</name>
    <dbReference type="NCBI Taxonomy" id="410659"/>
    <lineage>
        <taxon>unclassified sequences</taxon>
        <taxon>metagenomes</taxon>
        <taxon>ecological metagenomes</taxon>
    </lineage>
</organism>
<dbReference type="InterPro" id="IPR013780">
    <property type="entry name" value="Glyco_hydro_b"/>
</dbReference>
<dbReference type="EC" id="2.4.99.16" evidence="2"/>
<reference evidence="2" key="1">
    <citation type="submission" date="2016-10" db="EMBL/GenBank/DDBJ databases">
        <title>Sequence of Gallionella enrichment culture.</title>
        <authorList>
            <person name="Poehlein A."/>
            <person name="Muehling M."/>
            <person name="Daniel R."/>
        </authorList>
    </citation>
    <scope>NUCLEOTIDE SEQUENCE</scope>
</reference>
<dbReference type="InterPro" id="IPR006047">
    <property type="entry name" value="GH13_cat_dom"/>
</dbReference>
<gene>
    <name evidence="2" type="primary">glgE1</name>
    <name evidence="2" type="ORF">GALL_399760</name>
</gene>
<dbReference type="SUPFAM" id="SSF51445">
    <property type="entry name" value="(Trans)glycosidases"/>
    <property type="match status" value="1"/>
</dbReference>
<proteinExistence type="predicted"/>
<keyword evidence="2" id="KW-0328">Glycosyltransferase</keyword>
<dbReference type="AlphaFoldDB" id="A0A1J5Q3P2"/>
<accession>A0A1J5Q3P2</accession>
<dbReference type="InterPro" id="IPR049171">
    <property type="entry name" value="GLGE_C"/>
</dbReference>
<dbReference type="GO" id="GO:0005975">
    <property type="term" value="P:carbohydrate metabolic process"/>
    <property type="evidence" value="ECO:0007669"/>
    <property type="project" value="InterPro"/>
</dbReference>
<evidence type="ECO:0000313" key="2">
    <source>
        <dbReference type="EMBL" id="OIQ78321.1"/>
    </source>
</evidence>
<comment type="caution">
    <text evidence="2">The sequence shown here is derived from an EMBL/GenBank/DDBJ whole genome shotgun (WGS) entry which is preliminary data.</text>
</comment>
<dbReference type="PANTHER" id="PTHR47786:SF2">
    <property type="entry name" value="GLYCOSYL HYDROLASE FAMILY 13 CATALYTIC DOMAIN-CONTAINING PROTEIN"/>
    <property type="match status" value="1"/>
</dbReference>
<feature type="domain" description="Glycosyl hydrolase family 13 catalytic" evidence="1">
    <location>
        <begin position="64"/>
        <end position="420"/>
    </location>
</feature>
<protein>
    <submittedName>
        <fullName evidence="2">Alpha-1,4-glucan:maltose-1-phosphate maltosyltransferase 1</fullName>
        <ecNumber evidence="2">2.4.99.16</ecNumber>
    </submittedName>
</protein>
<dbReference type="PANTHER" id="PTHR47786">
    <property type="entry name" value="ALPHA-1,4-GLUCAN:MALTOSE-1-PHOSPHATE MALTOSYLTRANSFERASE"/>
    <property type="match status" value="1"/>
</dbReference>
<dbReference type="GO" id="GO:0016757">
    <property type="term" value="F:glycosyltransferase activity"/>
    <property type="evidence" value="ECO:0007669"/>
    <property type="project" value="UniProtKB-KW"/>
</dbReference>
<dbReference type="EMBL" id="MLJW01001423">
    <property type="protein sequence ID" value="OIQ78321.1"/>
    <property type="molecule type" value="Genomic_DNA"/>
</dbReference>
<dbReference type="Gene3D" id="3.20.20.80">
    <property type="entry name" value="Glycosidases"/>
    <property type="match status" value="1"/>
</dbReference>
<name>A0A1J5Q3P2_9ZZZZ</name>
<dbReference type="Gene3D" id="2.60.40.1180">
    <property type="entry name" value="Golgi alpha-mannosidase II"/>
    <property type="match status" value="1"/>
</dbReference>
<dbReference type="InterPro" id="IPR017853">
    <property type="entry name" value="GH"/>
</dbReference>
<dbReference type="SMART" id="SM00642">
    <property type="entry name" value="Aamy"/>
    <property type="match status" value="1"/>
</dbReference>
<dbReference type="Pfam" id="PF21702">
    <property type="entry name" value="GLGE_C"/>
    <property type="match status" value="1"/>
</dbReference>